<gene>
    <name evidence="2" type="primary">trfC</name>
</gene>
<dbReference type="InterPro" id="IPR031035">
    <property type="entry name" value="PatC_TenC_TruC"/>
</dbReference>
<dbReference type="EMBL" id="KX100577">
    <property type="protein sequence ID" value="ANA85204.1"/>
    <property type="molecule type" value="Genomic_DNA"/>
</dbReference>
<evidence type="ECO:0000256" key="1">
    <source>
        <dbReference type="SAM" id="MobiDB-lite"/>
    </source>
</evidence>
<feature type="compositionally biased region" description="Polar residues" evidence="1">
    <location>
        <begin position="36"/>
        <end position="48"/>
    </location>
</feature>
<sequence>MTITTSGGKGDGAHWLDYLKLDGIVAPQQREISKETMVTNNPTAQSKTPPAEKRKSYVMTSMTGMQDYSYWCAYVRERYGEEAKKYERDPQPFRRGGVWA</sequence>
<evidence type="ECO:0000313" key="2">
    <source>
        <dbReference type="EMBL" id="ANA85204.1"/>
    </source>
</evidence>
<feature type="region of interest" description="Disordered" evidence="1">
    <location>
        <begin position="35"/>
        <end position="54"/>
    </location>
</feature>
<dbReference type="NCBIfam" id="TIGR04447">
    <property type="entry name" value="PatC_TenC_TruC"/>
    <property type="match status" value="1"/>
</dbReference>
<proteinExistence type="predicted"/>
<name>A0A160DE92_9PROC</name>
<dbReference type="AlphaFoldDB" id="A0A160DE92"/>
<accession>A0A160DE92</accession>
<protein>
    <submittedName>
        <fullName evidence="2">TrfC</fullName>
    </submittedName>
</protein>
<organism evidence="2">
    <name type="scientific">Prochloron sp. L6</name>
    <dbReference type="NCBI Taxonomy" id="1840487"/>
    <lineage>
        <taxon>Bacteria</taxon>
        <taxon>Bacillati</taxon>
        <taxon>Cyanobacteriota</taxon>
        <taxon>Cyanophyceae</taxon>
        <taxon>Oscillatoriophycideae</taxon>
        <taxon>Chroococcales</taxon>
        <taxon>Prochloraceae</taxon>
        <taxon>Prochloron</taxon>
    </lineage>
</organism>
<reference evidence="2" key="1">
    <citation type="journal article" date="2016" name="Appl. Environ. Microbiol.">
        <title>Origin of chemical diversity in the Prochloron-tunicate symbiosis.</title>
        <authorList>
            <person name="Lin Z."/>
            <person name="Torres J.P."/>
            <person name="Tianero M.D."/>
            <person name="Kwan J.C."/>
            <person name="Schmidt E.W."/>
        </authorList>
    </citation>
    <scope>NUCLEOTIDE SEQUENCE</scope>
    <source>
        <strain evidence="2">L6</strain>
    </source>
</reference>